<name>A0A541B9M9_9NOCA</name>
<dbReference type="AlphaFoldDB" id="A0A541B9M9"/>
<sequence length="424" mass="44848">MLIGPKAAPRRPAYARQHRRQALTVALAVVLGLTAAACSGATTSNDAASSTTVSGPEQQQVEAIARDAMTKYNLKSLIVRVTTDGQDTYTGALGESMTGVPATPDMQVRNGFVAYTYLTTMLLQFVDQKKISLDDRLSKYLPDLPQADAVTIEMLANSTSGYADYVYQPAVTDGTYLDPFRQWTTGELITIGTSAPPTFPPGTNWAYSHTNYAILGTVLAKVGGKPLSELMSEYIVGPMGLKHTHGSDTPQIPEPVLHTFSSERRETLGVPPDKPFYEESTFWNPSWTAPEGALQTTDVTDLTTSIQAVGEGTLLSPESHRAQVDPNLAGFGHPAQGCAACAQNTAEHSFGMAVLLQGPWIGGNKLYAGSGAIVGYLPPKKLAIAVVTSYQPAGFDDQGNVKDAGAAVLASLSKALAPDSPLPG</sequence>
<dbReference type="SUPFAM" id="SSF56601">
    <property type="entry name" value="beta-lactamase/transpeptidase-like"/>
    <property type="match status" value="1"/>
</dbReference>
<gene>
    <name evidence="2" type="ORF">FK531_09520</name>
</gene>
<dbReference type="PANTHER" id="PTHR46825">
    <property type="entry name" value="D-ALANYL-D-ALANINE-CARBOXYPEPTIDASE/ENDOPEPTIDASE AMPH"/>
    <property type="match status" value="1"/>
</dbReference>
<dbReference type="PANTHER" id="PTHR46825:SF7">
    <property type="entry name" value="D-ALANYL-D-ALANINE CARBOXYPEPTIDASE"/>
    <property type="match status" value="1"/>
</dbReference>
<feature type="domain" description="Beta-lactamase-related" evidence="1">
    <location>
        <begin position="62"/>
        <end position="398"/>
    </location>
</feature>
<dbReference type="OrthoDB" id="3174977at2"/>
<comment type="caution">
    <text evidence="2">The sequence shown here is derived from an EMBL/GenBank/DDBJ whole genome shotgun (WGS) entry which is preliminary data.</text>
</comment>
<reference evidence="2 3" key="1">
    <citation type="submission" date="2019-06" db="EMBL/GenBank/DDBJ databases">
        <title>Rhodococcus spaelei sp. nov., isolated from a cave.</title>
        <authorList>
            <person name="Lee S.D."/>
        </authorList>
    </citation>
    <scope>NUCLEOTIDE SEQUENCE [LARGE SCALE GENOMIC DNA]</scope>
    <source>
        <strain evidence="2 3">C9-5</strain>
    </source>
</reference>
<dbReference type="Proteomes" id="UP000316256">
    <property type="component" value="Unassembled WGS sequence"/>
</dbReference>
<evidence type="ECO:0000313" key="3">
    <source>
        <dbReference type="Proteomes" id="UP000316256"/>
    </source>
</evidence>
<evidence type="ECO:0000259" key="1">
    <source>
        <dbReference type="Pfam" id="PF00144"/>
    </source>
</evidence>
<dbReference type="InterPro" id="IPR050491">
    <property type="entry name" value="AmpC-like"/>
</dbReference>
<keyword evidence="3" id="KW-1185">Reference proteome</keyword>
<evidence type="ECO:0000313" key="2">
    <source>
        <dbReference type="EMBL" id="TQF69014.1"/>
    </source>
</evidence>
<protein>
    <submittedName>
        <fullName evidence="2">Beta-lactamase family protein</fullName>
    </submittedName>
</protein>
<proteinExistence type="predicted"/>
<dbReference type="EMBL" id="VIGH01000004">
    <property type="protein sequence ID" value="TQF69014.1"/>
    <property type="molecule type" value="Genomic_DNA"/>
</dbReference>
<organism evidence="2 3">
    <name type="scientific">Rhodococcus spelaei</name>
    <dbReference type="NCBI Taxonomy" id="2546320"/>
    <lineage>
        <taxon>Bacteria</taxon>
        <taxon>Bacillati</taxon>
        <taxon>Actinomycetota</taxon>
        <taxon>Actinomycetes</taxon>
        <taxon>Mycobacteriales</taxon>
        <taxon>Nocardiaceae</taxon>
        <taxon>Rhodococcus</taxon>
    </lineage>
</organism>
<dbReference type="InterPro" id="IPR001466">
    <property type="entry name" value="Beta-lactam-related"/>
</dbReference>
<accession>A0A541B9M9</accession>
<dbReference type="RefSeq" id="WP_142098349.1">
    <property type="nucleotide sequence ID" value="NZ_VIGH01000004.1"/>
</dbReference>
<dbReference type="Pfam" id="PF00144">
    <property type="entry name" value="Beta-lactamase"/>
    <property type="match status" value="1"/>
</dbReference>
<dbReference type="Gene3D" id="3.40.710.10">
    <property type="entry name" value="DD-peptidase/beta-lactamase superfamily"/>
    <property type="match status" value="1"/>
</dbReference>
<dbReference type="InterPro" id="IPR012338">
    <property type="entry name" value="Beta-lactam/transpept-like"/>
</dbReference>